<keyword evidence="2" id="KW-0813">Transport</keyword>
<gene>
    <name evidence="7" type="ORF">AK830_g4622</name>
</gene>
<comment type="caution">
    <text evidence="7">The sequence shown here is derived from an EMBL/GenBank/DDBJ whole genome shotgun (WGS) entry which is preliminary data.</text>
</comment>
<name>A0A0P7BFS6_9HYPO</name>
<feature type="transmembrane region" description="Helical" evidence="6">
    <location>
        <begin position="434"/>
        <end position="458"/>
    </location>
</feature>
<comment type="subcellular location">
    <subcellularLocation>
        <location evidence="1">Membrane</location>
        <topology evidence="1">Multi-pass membrane protein</topology>
    </subcellularLocation>
</comment>
<feature type="transmembrane region" description="Helical" evidence="6">
    <location>
        <begin position="322"/>
        <end position="348"/>
    </location>
</feature>
<organism evidence="7 8">
    <name type="scientific">Neonectria ditissima</name>
    <dbReference type="NCBI Taxonomy" id="78410"/>
    <lineage>
        <taxon>Eukaryota</taxon>
        <taxon>Fungi</taxon>
        <taxon>Dikarya</taxon>
        <taxon>Ascomycota</taxon>
        <taxon>Pezizomycotina</taxon>
        <taxon>Sordariomycetes</taxon>
        <taxon>Hypocreomycetidae</taxon>
        <taxon>Hypocreales</taxon>
        <taxon>Nectriaceae</taxon>
        <taxon>Neonectria</taxon>
    </lineage>
</organism>
<feature type="transmembrane region" description="Helical" evidence="6">
    <location>
        <begin position="159"/>
        <end position="179"/>
    </location>
</feature>
<proteinExistence type="predicted"/>
<keyword evidence="3 6" id="KW-0812">Transmembrane</keyword>
<dbReference type="InterPro" id="IPR002293">
    <property type="entry name" value="AA/rel_permease1"/>
</dbReference>
<evidence type="ECO:0000256" key="3">
    <source>
        <dbReference type="ARBA" id="ARBA00022692"/>
    </source>
</evidence>
<dbReference type="EMBL" id="LKCW01000057">
    <property type="protein sequence ID" value="KPM41946.1"/>
    <property type="molecule type" value="Genomic_DNA"/>
</dbReference>
<feature type="transmembrane region" description="Helical" evidence="6">
    <location>
        <begin position="470"/>
        <end position="490"/>
    </location>
</feature>
<reference evidence="7 8" key="1">
    <citation type="submission" date="2015-09" db="EMBL/GenBank/DDBJ databases">
        <title>Draft genome of a European isolate of the apple canker pathogen Neonectria ditissima.</title>
        <authorList>
            <person name="Gomez-Cortecero A."/>
            <person name="Harrison R.J."/>
            <person name="Armitage A.D."/>
        </authorList>
    </citation>
    <scope>NUCLEOTIDE SEQUENCE [LARGE SCALE GENOMIC DNA]</scope>
    <source>
        <strain evidence="7 8">R09/05</strain>
    </source>
</reference>
<dbReference type="STRING" id="78410.A0A0P7BFS6"/>
<feature type="transmembrane region" description="Helical" evidence="6">
    <location>
        <begin position="114"/>
        <end position="139"/>
    </location>
</feature>
<evidence type="ECO:0000313" key="7">
    <source>
        <dbReference type="EMBL" id="KPM41946.1"/>
    </source>
</evidence>
<dbReference type="Proteomes" id="UP000050424">
    <property type="component" value="Unassembled WGS sequence"/>
</dbReference>
<dbReference type="GO" id="GO:0016020">
    <property type="term" value="C:membrane"/>
    <property type="evidence" value="ECO:0007669"/>
    <property type="project" value="UniProtKB-SubCell"/>
</dbReference>
<evidence type="ECO:0000256" key="4">
    <source>
        <dbReference type="ARBA" id="ARBA00022989"/>
    </source>
</evidence>
<feature type="transmembrane region" description="Helical" evidence="6">
    <location>
        <begin position="396"/>
        <end position="422"/>
    </location>
</feature>
<dbReference type="InterPro" id="IPR004840">
    <property type="entry name" value="Amino_acid_permease_CS"/>
</dbReference>
<accession>A0A0P7BFS6</accession>
<feature type="transmembrane region" description="Helical" evidence="6">
    <location>
        <begin position="69"/>
        <end position="93"/>
    </location>
</feature>
<dbReference type="PANTHER" id="PTHR45649">
    <property type="entry name" value="AMINO-ACID PERMEASE BAT1"/>
    <property type="match status" value="1"/>
</dbReference>
<evidence type="ECO:0000256" key="5">
    <source>
        <dbReference type="ARBA" id="ARBA00023136"/>
    </source>
</evidence>
<keyword evidence="8" id="KW-1185">Reference proteome</keyword>
<protein>
    <recommendedName>
        <fullName evidence="9">Choline transport protein</fullName>
    </recommendedName>
</protein>
<dbReference type="OrthoDB" id="3257095at2759"/>
<evidence type="ECO:0008006" key="9">
    <source>
        <dbReference type="Google" id="ProtNLM"/>
    </source>
</evidence>
<dbReference type="PANTHER" id="PTHR45649:SF14">
    <property type="entry name" value="GABA PERMEASE"/>
    <property type="match status" value="1"/>
</dbReference>
<sequence>MSTSDKKSDVGLAQTPSNIETEQVQTVTVKKRFNFWTAFGIAVCTSGAWEGWTASIAQGLTGGGPVGRLWGWVFVSIGIVCMSCALAEFVSMWPSAGGQYVWVANLAPPKYAPLLSWITAWCGLCGSWLGAVSCGMGVAVQIQSYIAVSMDYEPKTLHAFFICLACMLSWIIVNIWFVNALHHMNTAILVIHVVGYLIVIGVLAGTTKDKHDAEYVFTHFQNNTGWDSDFVSWSISLLSALYAYFSLDTATHYSEEIDNASVLVPRAMVLQAGATSIMTLPFIITVLFCIGDVDAVLGSPIGLMSPFTQVLINSTGKVGVSVFLNCLSSSVAMAAGFDLWGAAARALWSMDRDNMLPLAFAKLHPRWDVPVLANIVMIVPSIAVFMIYIWNTTAFYGVMAGVLVSFQLSYVLPLGTNIFYAMWKKDLVKGPFNLGRLGLVIHTIGFAFGCFMILFMSFPVYQPVTAASMNYASTIIGAVLMLSVVLWFSYGRSRYTGPLDFVAVEGVPAVNGGLEAGKGSDE</sequence>
<evidence type="ECO:0000256" key="2">
    <source>
        <dbReference type="ARBA" id="ARBA00022448"/>
    </source>
</evidence>
<dbReference type="PROSITE" id="PS00218">
    <property type="entry name" value="AMINO_ACID_PERMEASE_1"/>
    <property type="match status" value="1"/>
</dbReference>
<evidence type="ECO:0000313" key="8">
    <source>
        <dbReference type="Proteomes" id="UP000050424"/>
    </source>
</evidence>
<feature type="transmembrane region" description="Helical" evidence="6">
    <location>
        <begin position="186"/>
        <end position="205"/>
    </location>
</feature>
<dbReference type="GO" id="GO:0022857">
    <property type="term" value="F:transmembrane transporter activity"/>
    <property type="evidence" value="ECO:0007669"/>
    <property type="project" value="InterPro"/>
</dbReference>
<feature type="transmembrane region" description="Helical" evidence="6">
    <location>
        <begin position="268"/>
        <end position="290"/>
    </location>
</feature>
<keyword evidence="4 6" id="KW-1133">Transmembrane helix</keyword>
<dbReference type="Gene3D" id="1.20.1740.10">
    <property type="entry name" value="Amino acid/polyamine transporter I"/>
    <property type="match status" value="1"/>
</dbReference>
<dbReference type="GO" id="GO:0006865">
    <property type="term" value="P:amino acid transport"/>
    <property type="evidence" value="ECO:0007669"/>
    <property type="project" value="InterPro"/>
</dbReference>
<evidence type="ECO:0000256" key="1">
    <source>
        <dbReference type="ARBA" id="ARBA00004141"/>
    </source>
</evidence>
<keyword evidence="5 6" id="KW-0472">Membrane</keyword>
<feature type="transmembrane region" description="Helical" evidence="6">
    <location>
        <begin position="369"/>
        <end position="390"/>
    </location>
</feature>
<evidence type="ECO:0000256" key="6">
    <source>
        <dbReference type="SAM" id="Phobius"/>
    </source>
</evidence>
<dbReference type="PIRSF" id="PIRSF006060">
    <property type="entry name" value="AA_transporter"/>
    <property type="match status" value="1"/>
</dbReference>
<feature type="transmembrane region" description="Helical" evidence="6">
    <location>
        <begin position="230"/>
        <end position="247"/>
    </location>
</feature>
<feature type="transmembrane region" description="Helical" evidence="6">
    <location>
        <begin position="33"/>
        <end position="49"/>
    </location>
</feature>
<dbReference type="Pfam" id="PF13520">
    <property type="entry name" value="AA_permease_2"/>
    <property type="match status" value="1"/>
</dbReference>
<dbReference type="AlphaFoldDB" id="A0A0P7BFS6"/>